<feature type="transmembrane region" description="Helical" evidence="1">
    <location>
        <begin position="167"/>
        <end position="184"/>
    </location>
</feature>
<reference evidence="3 4" key="1">
    <citation type="submission" date="2013-02" db="EMBL/GenBank/DDBJ databases">
        <title>The Genome Sequence of Lactobacillus catenaformis F0143.</title>
        <authorList>
            <consortium name="The Broad Institute Genome Sequencing Platform"/>
            <person name="Earl A."/>
            <person name="Ward D."/>
            <person name="Feldgarden M."/>
            <person name="Gevers D."/>
            <person name="Izard J."/>
            <person name="Blanton J.M."/>
            <person name="Mathney J."/>
            <person name="Dewhirst F.E."/>
            <person name="Young S.K."/>
            <person name="Zeng Q."/>
            <person name="Gargeya S."/>
            <person name="Fitzgerald M."/>
            <person name="Haas B."/>
            <person name="Abouelleil A."/>
            <person name="Alvarado L."/>
            <person name="Arachchi H.M."/>
            <person name="Berlin A."/>
            <person name="Chapman S.B."/>
            <person name="Gearin G."/>
            <person name="Goldberg J."/>
            <person name="Griggs A."/>
            <person name="Gujja S."/>
            <person name="Hansen M."/>
            <person name="Heiman D."/>
            <person name="Howarth C."/>
            <person name="Larimer J."/>
            <person name="Lui A."/>
            <person name="MacDonald P.J.P."/>
            <person name="McCowen C."/>
            <person name="Montmayeur A."/>
            <person name="Murphy C."/>
            <person name="Neiman D."/>
            <person name="Pearson M."/>
            <person name="Priest M."/>
            <person name="Roberts A."/>
            <person name="Saif S."/>
            <person name="Shea T."/>
            <person name="Sisk P."/>
            <person name="Stolte C."/>
            <person name="Sykes S."/>
            <person name="Wortman J."/>
            <person name="Nusbaum C."/>
            <person name="Birren B."/>
        </authorList>
    </citation>
    <scope>NUCLEOTIDE SEQUENCE [LARGE SCALE GENOMIC DNA]</scope>
    <source>
        <strain evidence="3 4">OT 569</strain>
    </source>
</reference>
<protein>
    <recommendedName>
        <fullName evidence="2">LicD/FKTN/FKRP nucleotidyltransferase domain-containing protein</fullName>
    </recommendedName>
</protein>
<comment type="caution">
    <text evidence="3">The sequence shown here is derived from an EMBL/GenBank/DDBJ whole genome shotgun (WGS) entry which is preliminary data.</text>
</comment>
<proteinExistence type="predicted"/>
<dbReference type="eggNOG" id="COG3475">
    <property type="taxonomic scope" value="Bacteria"/>
</dbReference>
<dbReference type="GO" id="GO:0009100">
    <property type="term" value="P:glycoprotein metabolic process"/>
    <property type="evidence" value="ECO:0007669"/>
    <property type="project" value="UniProtKB-ARBA"/>
</dbReference>
<dbReference type="Proteomes" id="UP000011758">
    <property type="component" value="Unassembled WGS sequence"/>
</dbReference>
<organism evidence="3 4">
    <name type="scientific">Eggerthia catenaformis OT 569 = DSM 20559</name>
    <dbReference type="NCBI Taxonomy" id="999415"/>
    <lineage>
        <taxon>Bacteria</taxon>
        <taxon>Bacillati</taxon>
        <taxon>Bacillota</taxon>
        <taxon>Erysipelotrichia</taxon>
        <taxon>Erysipelotrichales</taxon>
        <taxon>Coprobacillaceae</taxon>
        <taxon>Eggerthia</taxon>
    </lineage>
</organism>
<keyword evidence="1" id="KW-0812">Transmembrane</keyword>
<dbReference type="PANTHER" id="PTHR43404">
    <property type="entry name" value="LIPOPOLYSACCHARIDE CHOLINEPHOSPHOTRANSFERASE LICD"/>
    <property type="match status" value="1"/>
</dbReference>
<keyword evidence="4" id="KW-1185">Reference proteome</keyword>
<dbReference type="InterPro" id="IPR052942">
    <property type="entry name" value="LPS_cholinephosphotransferase"/>
</dbReference>
<evidence type="ECO:0000313" key="3">
    <source>
        <dbReference type="EMBL" id="EMD17355.1"/>
    </source>
</evidence>
<feature type="domain" description="LicD/FKTN/FKRP nucleotidyltransferase" evidence="2">
    <location>
        <begin position="26"/>
        <end position="252"/>
    </location>
</feature>
<gene>
    <name evidence="3" type="ORF">HMPREF9943_00356</name>
</gene>
<dbReference type="STRING" id="999415.HMPREF9943_00356"/>
<dbReference type="BioCyc" id="ECAT999415-HMP:GTTI-366-MONOMER"/>
<dbReference type="OrthoDB" id="9786100at2"/>
<evidence type="ECO:0000313" key="4">
    <source>
        <dbReference type="Proteomes" id="UP000011758"/>
    </source>
</evidence>
<dbReference type="EMBL" id="AGEJ01000007">
    <property type="protein sequence ID" value="EMD17355.1"/>
    <property type="molecule type" value="Genomic_DNA"/>
</dbReference>
<evidence type="ECO:0000256" key="1">
    <source>
        <dbReference type="SAM" id="Phobius"/>
    </source>
</evidence>
<dbReference type="InterPro" id="IPR007074">
    <property type="entry name" value="LicD/FKTN/FKRP_NTP_transf"/>
</dbReference>
<dbReference type="RefSeq" id="WP_004801501.1">
    <property type="nucleotide sequence ID" value="NZ_KB446646.1"/>
</dbReference>
<accession>M2Q380</accession>
<keyword evidence="1" id="KW-1133">Transmembrane helix</keyword>
<evidence type="ECO:0000259" key="2">
    <source>
        <dbReference type="Pfam" id="PF04991"/>
    </source>
</evidence>
<name>M2Q380_9FIRM</name>
<sequence length="275" mass="32830">MELVKMTHEQIQSCMLEMLIEFHDFCLKYKIDYSLMGGTLLGAIRHKGFIPWDDDVDVAVKAEDYDKLLEIIKKHPYLNEKKKYKFLYPSTIPSCYPFIKIIDENTIVYEKNISHKYRTGVWIDVFKMSYLPDDEHQMQSAFKKVSWYKRMNQICIAGNIKDLKFKLIYPFILPIRFIFSLFGIDSRYCCRKMMSFDTCFDTETYGLLCWPENILIDTFKKEWFDELIEGTFEGYPFLIPKAYDQVLSHAYGDYMKLPDEKDRLIHGFDAFYIEN</sequence>
<dbReference type="Pfam" id="PF04991">
    <property type="entry name" value="LicD"/>
    <property type="match status" value="1"/>
</dbReference>
<dbReference type="PATRIC" id="fig|999415.3.peg.352"/>
<dbReference type="PANTHER" id="PTHR43404:SF2">
    <property type="entry name" value="LIPOPOLYSACCHARIDE CHOLINEPHOSPHOTRANSFERASE LICD"/>
    <property type="match status" value="1"/>
</dbReference>
<dbReference type="AlphaFoldDB" id="M2Q380"/>
<keyword evidence="1" id="KW-0472">Membrane</keyword>